<accession>J0D997</accession>
<organism evidence="1 2">
    <name type="scientific">Auricularia subglabra (strain TFB-10046 / SS5)</name>
    <name type="common">White-rot fungus</name>
    <name type="synonym">Auricularia delicata (strain TFB10046)</name>
    <dbReference type="NCBI Taxonomy" id="717982"/>
    <lineage>
        <taxon>Eukaryota</taxon>
        <taxon>Fungi</taxon>
        <taxon>Dikarya</taxon>
        <taxon>Basidiomycota</taxon>
        <taxon>Agaricomycotina</taxon>
        <taxon>Agaricomycetes</taxon>
        <taxon>Auriculariales</taxon>
        <taxon>Auriculariaceae</taxon>
        <taxon>Auricularia</taxon>
    </lineage>
</organism>
<dbReference type="OrthoDB" id="2794314at2759"/>
<feature type="non-terminal residue" evidence="1">
    <location>
        <position position="1"/>
    </location>
</feature>
<evidence type="ECO:0000313" key="2">
    <source>
        <dbReference type="Proteomes" id="UP000006514"/>
    </source>
</evidence>
<dbReference type="EMBL" id="JH687863">
    <property type="protein sequence ID" value="EJD36356.1"/>
    <property type="molecule type" value="Genomic_DNA"/>
</dbReference>
<sequence>LKTGQGTKNLWESTHECNKKHGVTAVKSDQSTLPVAMSKYMPYKHRVIISLRSAVSRRPFNFVADPLYREEVQLLNPLATIPSPRTVSRDTIALHKEIGKSVKDYFKVRRLEQF</sequence>
<reference evidence="2" key="1">
    <citation type="journal article" date="2012" name="Science">
        <title>The Paleozoic origin of enzymatic lignin decomposition reconstructed from 31 fungal genomes.</title>
        <authorList>
            <person name="Floudas D."/>
            <person name="Binder M."/>
            <person name="Riley R."/>
            <person name="Barry K."/>
            <person name="Blanchette R.A."/>
            <person name="Henrissat B."/>
            <person name="Martinez A.T."/>
            <person name="Otillar R."/>
            <person name="Spatafora J.W."/>
            <person name="Yadav J.S."/>
            <person name="Aerts A."/>
            <person name="Benoit I."/>
            <person name="Boyd A."/>
            <person name="Carlson A."/>
            <person name="Copeland A."/>
            <person name="Coutinho P.M."/>
            <person name="de Vries R.P."/>
            <person name="Ferreira P."/>
            <person name="Findley K."/>
            <person name="Foster B."/>
            <person name="Gaskell J."/>
            <person name="Glotzer D."/>
            <person name="Gorecki P."/>
            <person name="Heitman J."/>
            <person name="Hesse C."/>
            <person name="Hori C."/>
            <person name="Igarashi K."/>
            <person name="Jurgens J.A."/>
            <person name="Kallen N."/>
            <person name="Kersten P."/>
            <person name="Kohler A."/>
            <person name="Kuees U."/>
            <person name="Kumar T.K.A."/>
            <person name="Kuo A."/>
            <person name="LaButti K."/>
            <person name="Larrondo L.F."/>
            <person name="Lindquist E."/>
            <person name="Ling A."/>
            <person name="Lombard V."/>
            <person name="Lucas S."/>
            <person name="Lundell T."/>
            <person name="Martin R."/>
            <person name="McLaughlin D.J."/>
            <person name="Morgenstern I."/>
            <person name="Morin E."/>
            <person name="Murat C."/>
            <person name="Nagy L.G."/>
            <person name="Nolan M."/>
            <person name="Ohm R.A."/>
            <person name="Patyshakuliyeva A."/>
            <person name="Rokas A."/>
            <person name="Ruiz-Duenas F.J."/>
            <person name="Sabat G."/>
            <person name="Salamov A."/>
            <person name="Samejima M."/>
            <person name="Schmutz J."/>
            <person name="Slot J.C."/>
            <person name="St John F."/>
            <person name="Stenlid J."/>
            <person name="Sun H."/>
            <person name="Sun S."/>
            <person name="Syed K."/>
            <person name="Tsang A."/>
            <person name="Wiebenga A."/>
            <person name="Young D."/>
            <person name="Pisabarro A."/>
            <person name="Eastwood D.C."/>
            <person name="Martin F."/>
            <person name="Cullen D."/>
            <person name="Grigoriev I.V."/>
            <person name="Hibbett D.S."/>
        </authorList>
    </citation>
    <scope>NUCLEOTIDE SEQUENCE [LARGE SCALE GENOMIC DNA]</scope>
    <source>
        <strain evidence="2">TFB10046</strain>
    </source>
</reference>
<proteinExistence type="predicted"/>
<evidence type="ECO:0000313" key="1">
    <source>
        <dbReference type="EMBL" id="EJD36356.1"/>
    </source>
</evidence>
<dbReference type="AlphaFoldDB" id="J0D997"/>
<gene>
    <name evidence="1" type="ORF">AURDEDRAFT_74283</name>
</gene>
<dbReference type="eggNOG" id="ENOG502T1V8">
    <property type="taxonomic scope" value="Eukaryota"/>
</dbReference>
<keyword evidence="2" id="KW-1185">Reference proteome</keyword>
<name>J0D997_AURST</name>
<dbReference type="InParanoid" id="J0D997"/>
<protein>
    <submittedName>
        <fullName evidence="1">Uncharacterized protein</fullName>
    </submittedName>
</protein>
<dbReference type="KEGG" id="adl:AURDEDRAFT_74283"/>
<dbReference type="OMA" id="WESTHEC"/>
<dbReference type="Proteomes" id="UP000006514">
    <property type="component" value="Unassembled WGS sequence"/>
</dbReference>